<evidence type="ECO:0000256" key="3">
    <source>
        <dbReference type="ARBA" id="ARBA00010088"/>
    </source>
</evidence>
<dbReference type="PIRSF" id="PIRSF006431">
    <property type="entry name" value="Pept_S33"/>
    <property type="match status" value="1"/>
</dbReference>
<dbReference type="Proteomes" id="UP000615755">
    <property type="component" value="Unassembled WGS sequence"/>
</dbReference>
<dbReference type="EC" id="3.4.11.5" evidence="4 11"/>
<evidence type="ECO:0000256" key="10">
    <source>
        <dbReference type="ARBA" id="ARBA00029605"/>
    </source>
</evidence>
<organism evidence="13 14">
    <name type="scientific">Pseudoalteromonas aurantia 208</name>
    <dbReference type="NCBI Taxonomy" id="1314867"/>
    <lineage>
        <taxon>Bacteria</taxon>
        <taxon>Pseudomonadati</taxon>
        <taxon>Pseudomonadota</taxon>
        <taxon>Gammaproteobacteria</taxon>
        <taxon>Alteromonadales</taxon>
        <taxon>Pseudoalteromonadaceae</taxon>
        <taxon>Pseudoalteromonas</taxon>
    </lineage>
</organism>
<evidence type="ECO:0000256" key="7">
    <source>
        <dbReference type="ARBA" id="ARBA00022490"/>
    </source>
</evidence>
<keyword evidence="6 11" id="KW-0031">Aminopeptidase</keyword>
<protein>
    <recommendedName>
        <fullName evidence="5 11">Proline iminopeptidase</fullName>
        <shortName evidence="11">PIP</shortName>
        <ecNumber evidence="4 11">3.4.11.5</ecNumber>
    </recommendedName>
    <alternativeName>
        <fullName evidence="10 11">Prolyl aminopeptidase</fullName>
    </alternativeName>
</protein>
<evidence type="ECO:0000313" key="13">
    <source>
        <dbReference type="EMBL" id="MBE0366759.1"/>
    </source>
</evidence>
<dbReference type="RefSeq" id="WP_192506262.1">
    <property type="nucleotide sequence ID" value="NZ_AQGV01000010.1"/>
</dbReference>
<evidence type="ECO:0000256" key="6">
    <source>
        <dbReference type="ARBA" id="ARBA00022438"/>
    </source>
</evidence>
<evidence type="ECO:0000256" key="2">
    <source>
        <dbReference type="ARBA" id="ARBA00004496"/>
    </source>
</evidence>
<keyword evidence="14" id="KW-1185">Reference proteome</keyword>
<keyword evidence="9 11" id="KW-0378">Hydrolase</keyword>
<dbReference type="InterPro" id="IPR029058">
    <property type="entry name" value="AB_hydrolase_fold"/>
</dbReference>
<dbReference type="EMBL" id="AQGV01000010">
    <property type="protein sequence ID" value="MBE0366759.1"/>
    <property type="molecule type" value="Genomic_DNA"/>
</dbReference>
<evidence type="ECO:0000256" key="11">
    <source>
        <dbReference type="PIRNR" id="PIRNR006431"/>
    </source>
</evidence>
<sequence length="313" mass="35036">MTQRYVVNDPIRSFHLAVGEGHQIHVEEYGDINGQPVIVCHGGPGSGLCRESAGYFNPKRYRIILFSQRGCGESTPLALTHNSPSYLVDDIARLIDHLAIGQCILAGGSWGATLALLYTSQFPHKVKGLVLWASFLASQNDLDWLYGPLSAGAQFYPEQYQKFQRGESDTQQILNGYLVDLTGQDELQQHKAAQRWHAWDRQLTLGALAGRYHLDNVECILQQAKLMNHYFSPEIMLQLRPLQEVSEQLKTIPTWFIHGRHDLVCRFAAVQQLAKNTGAQLYVLDGLGHCGANEVYVEAIRRAADLLACKLSH</sequence>
<dbReference type="InterPro" id="IPR002410">
    <property type="entry name" value="Peptidase_S33"/>
</dbReference>
<dbReference type="PRINTS" id="PR00793">
    <property type="entry name" value="PROAMNOPTASE"/>
</dbReference>
<dbReference type="InterPro" id="IPR005944">
    <property type="entry name" value="Pro_iminopeptidase"/>
</dbReference>
<dbReference type="Pfam" id="PF00561">
    <property type="entry name" value="Abhydrolase_1"/>
    <property type="match status" value="1"/>
</dbReference>
<reference evidence="13 14" key="1">
    <citation type="submission" date="2015-03" db="EMBL/GenBank/DDBJ databases">
        <title>Genome sequence of Pseudoalteromonas aurantia.</title>
        <authorList>
            <person name="Xie B.-B."/>
            <person name="Rong J.-C."/>
            <person name="Qin Q.-L."/>
            <person name="Zhang Y.-Z."/>
        </authorList>
    </citation>
    <scope>NUCLEOTIDE SEQUENCE [LARGE SCALE GENOMIC DNA]</scope>
    <source>
        <strain evidence="13 14">208</strain>
    </source>
</reference>
<gene>
    <name evidence="13" type="primary">pip</name>
    <name evidence="13" type="ORF">PAUR_a3835</name>
</gene>
<name>A0ABR9E703_9GAMM</name>
<dbReference type="PANTHER" id="PTHR43722">
    <property type="entry name" value="PROLINE IMINOPEPTIDASE"/>
    <property type="match status" value="1"/>
</dbReference>
<feature type="domain" description="AB hydrolase-1" evidence="12">
    <location>
        <begin position="36"/>
        <end position="290"/>
    </location>
</feature>
<comment type="similarity">
    <text evidence="3 11">Belongs to the peptidase S33 family.</text>
</comment>
<evidence type="ECO:0000256" key="8">
    <source>
        <dbReference type="ARBA" id="ARBA00022670"/>
    </source>
</evidence>
<comment type="subcellular location">
    <subcellularLocation>
        <location evidence="2 11">Cytoplasm</location>
    </subcellularLocation>
</comment>
<evidence type="ECO:0000256" key="9">
    <source>
        <dbReference type="ARBA" id="ARBA00022801"/>
    </source>
</evidence>
<evidence type="ECO:0000256" key="5">
    <source>
        <dbReference type="ARBA" id="ARBA00021843"/>
    </source>
</evidence>
<proteinExistence type="inferred from homology"/>
<accession>A0ABR9E703</accession>
<comment type="catalytic activity">
    <reaction evidence="1 11">
        <text>Release of N-terminal proline from a peptide.</text>
        <dbReference type="EC" id="3.4.11.5"/>
    </reaction>
</comment>
<evidence type="ECO:0000256" key="4">
    <source>
        <dbReference type="ARBA" id="ARBA00012568"/>
    </source>
</evidence>
<evidence type="ECO:0000313" key="14">
    <source>
        <dbReference type="Proteomes" id="UP000615755"/>
    </source>
</evidence>
<comment type="caution">
    <text evidence="13">The sequence shown here is derived from an EMBL/GenBank/DDBJ whole genome shotgun (WGS) entry which is preliminary data.</text>
</comment>
<dbReference type="InterPro" id="IPR000073">
    <property type="entry name" value="AB_hydrolase_1"/>
</dbReference>
<dbReference type="PANTHER" id="PTHR43722:SF1">
    <property type="entry name" value="PROLINE IMINOPEPTIDASE"/>
    <property type="match status" value="1"/>
</dbReference>
<dbReference type="Gene3D" id="3.40.50.1820">
    <property type="entry name" value="alpha/beta hydrolase"/>
    <property type="match status" value="1"/>
</dbReference>
<dbReference type="SUPFAM" id="SSF53474">
    <property type="entry name" value="alpha/beta-Hydrolases"/>
    <property type="match status" value="1"/>
</dbReference>
<keyword evidence="8 11" id="KW-0645">Protease</keyword>
<evidence type="ECO:0000256" key="1">
    <source>
        <dbReference type="ARBA" id="ARBA00001585"/>
    </source>
</evidence>
<keyword evidence="7 11" id="KW-0963">Cytoplasm</keyword>
<evidence type="ECO:0000259" key="12">
    <source>
        <dbReference type="Pfam" id="PF00561"/>
    </source>
</evidence>